<feature type="transmembrane region" description="Helical" evidence="2">
    <location>
        <begin position="27"/>
        <end position="47"/>
    </location>
</feature>
<dbReference type="EMBL" id="CP047020">
    <property type="protein sequence ID" value="QHA04598.1"/>
    <property type="molecule type" value="Genomic_DNA"/>
</dbReference>
<dbReference type="RefSeq" id="WP_158920450.1">
    <property type="nucleotide sequence ID" value="NZ_CP047020.1"/>
</dbReference>
<dbReference type="InterPro" id="IPR021235">
    <property type="entry name" value="DUF2637"/>
</dbReference>
<protein>
    <submittedName>
        <fullName evidence="3">DUF2637 domain-containing protein</fullName>
    </submittedName>
</protein>
<proteinExistence type="predicted"/>
<evidence type="ECO:0000313" key="3">
    <source>
        <dbReference type="EMBL" id="QHA04598.1"/>
    </source>
</evidence>
<feature type="transmembrane region" description="Helical" evidence="2">
    <location>
        <begin position="67"/>
        <end position="85"/>
    </location>
</feature>
<evidence type="ECO:0000313" key="4">
    <source>
        <dbReference type="Proteomes" id="UP000436138"/>
    </source>
</evidence>
<name>A0A6I6MV62_9ACTN</name>
<keyword evidence="4" id="KW-1185">Reference proteome</keyword>
<evidence type="ECO:0000256" key="2">
    <source>
        <dbReference type="SAM" id="Phobius"/>
    </source>
</evidence>
<organism evidence="3 4">
    <name type="scientific">Streptomyces broussonetiae</name>
    <dbReference type="NCBI Taxonomy" id="2686304"/>
    <lineage>
        <taxon>Bacteria</taxon>
        <taxon>Bacillati</taxon>
        <taxon>Actinomycetota</taxon>
        <taxon>Actinomycetes</taxon>
        <taxon>Kitasatosporales</taxon>
        <taxon>Streptomycetaceae</taxon>
        <taxon>Streptomyces</taxon>
    </lineage>
</organism>
<feature type="transmembrane region" description="Helical" evidence="2">
    <location>
        <begin position="125"/>
        <end position="143"/>
    </location>
</feature>
<dbReference type="KEGG" id="sbro:GQF42_16025"/>
<accession>A0A6I6MV62</accession>
<feature type="transmembrane region" description="Helical" evidence="2">
    <location>
        <begin position="97"/>
        <end position="119"/>
    </location>
</feature>
<keyword evidence="2" id="KW-0472">Membrane</keyword>
<keyword evidence="2" id="KW-1133">Transmembrane helix</keyword>
<keyword evidence="2" id="KW-0812">Transmembrane</keyword>
<feature type="region of interest" description="Disordered" evidence="1">
    <location>
        <begin position="1"/>
        <end position="20"/>
    </location>
</feature>
<reference evidence="3 4" key="1">
    <citation type="submission" date="2019-12" db="EMBL/GenBank/DDBJ databases">
        <title>Streptomyces sp. strain T44 isolated from rhizosphere soil of Broussonetia papyrifera.</title>
        <authorList>
            <person name="Mo P."/>
        </authorList>
    </citation>
    <scope>NUCLEOTIDE SEQUENCE [LARGE SCALE GENOMIC DNA]</scope>
    <source>
        <strain evidence="3 4">T44</strain>
    </source>
</reference>
<dbReference type="Proteomes" id="UP000436138">
    <property type="component" value="Chromosome"/>
</dbReference>
<dbReference type="Pfam" id="PF10935">
    <property type="entry name" value="DUF2637"/>
    <property type="match status" value="1"/>
</dbReference>
<dbReference type="AlphaFoldDB" id="A0A6I6MV62"/>
<sequence length="279" mass="29458">MPNAELTVPSEEAAGQTPVRPRTDAQLGLAIGAAVLTTALTAVSFWLSYEGLHGLAAAHRLQGGRAWAWPATVDSFIGIGELLILRASLMGRVDPWAIVLTSAGSLGSIALNVAGVGVSHNPLDYIVAAVPPVAALLAFGVLMRQIHDFLVSHQSVLTAPPVPSALPVTAPVKADSAQASSEPGSAVHTPVEEPVMTPVTEPVIEPETSEEPLTQREQVDLVVRRLYDVLGNRRPATRHIRQALADRGLPNSDGTCREARKRVELAEPHLKDLPEAIAA</sequence>
<gene>
    <name evidence="3" type="ORF">GQF42_16025</name>
</gene>
<evidence type="ECO:0000256" key="1">
    <source>
        <dbReference type="SAM" id="MobiDB-lite"/>
    </source>
</evidence>